<evidence type="ECO:0000256" key="12">
    <source>
        <dbReference type="ARBA" id="ARBA00070128"/>
    </source>
</evidence>
<dbReference type="InterPro" id="IPR027417">
    <property type="entry name" value="P-loop_NTPase"/>
</dbReference>
<dbReference type="InterPro" id="IPR047112">
    <property type="entry name" value="RecG/Mfd"/>
</dbReference>
<dbReference type="Pfam" id="PF00270">
    <property type="entry name" value="DEAD"/>
    <property type="match status" value="1"/>
</dbReference>
<dbReference type="Gene3D" id="3.90.1150.50">
    <property type="entry name" value="Transcription-repair-coupling factor, D7 domain"/>
    <property type="match status" value="1"/>
</dbReference>
<dbReference type="EMBL" id="JAEDAO010000001">
    <property type="protein sequence ID" value="MBK0393643.1"/>
    <property type="molecule type" value="Genomic_DNA"/>
</dbReference>
<dbReference type="PROSITE" id="PS51194">
    <property type="entry name" value="HELICASE_CTER"/>
    <property type="match status" value="1"/>
</dbReference>
<dbReference type="InterPro" id="IPR041471">
    <property type="entry name" value="UvrB_inter"/>
</dbReference>
<comment type="caution">
    <text evidence="16">The sequence shown here is derived from an EMBL/GenBank/DDBJ whole genome shotgun (WGS) entry which is preliminary data.</text>
</comment>
<gene>
    <name evidence="13 16" type="primary">mfd</name>
    <name evidence="16" type="ORF">I8E28_13680</name>
</gene>
<evidence type="ECO:0000259" key="15">
    <source>
        <dbReference type="PROSITE" id="PS51194"/>
    </source>
</evidence>
<evidence type="ECO:0000256" key="8">
    <source>
        <dbReference type="ARBA" id="ARBA00023125"/>
    </source>
</evidence>
<dbReference type="SMART" id="SM00490">
    <property type="entry name" value="HELICc"/>
    <property type="match status" value="1"/>
</dbReference>
<evidence type="ECO:0000313" key="17">
    <source>
        <dbReference type="Proteomes" id="UP000617041"/>
    </source>
</evidence>
<dbReference type="PANTHER" id="PTHR47964">
    <property type="entry name" value="ATP-DEPENDENT DNA HELICASE HOMOLOG RECG, CHLOROPLASTIC"/>
    <property type="match status" value="1"/>
</dbReference>
<dbReference type="GO" id="GO:0005524">
    <property type="term" value="F:ATP binding"/>
    <property type="evidence" value="ECO:0007669"/>
    <property type="project" value="UniProtKB-UniRule"/>
</dbReference>
<evidence type="ECO:0000256" key="2">
    <source>
        <dbReference type="ARBA" id="ARBA00022490"/>
    </source>
</evidence>
<dbReference type="SUPFAM" id="SSF141259">
    <property type="entry name" value="CarD-like"/>
    <property type="match status" value="1"/>
</dbReference>
<keyword evidence="3 13" id="KW-0547">Nucleotide-binding</keyword>
<sequence>MDLPKLTPGKRFALPRPPGSADALLLTRVAEREKAAGRRTAIVTAGAADAQRLLDELPFFAPDLRCALFPDWETLPYDTFSPHQDLISERLATLWRILQGEADVILVPATTALYRVAPPSFLAGYTFEFKVKQKLEEAKLRSQLTLAGYTHVTQVVSPGEYAVRGGLIDLFPMGSAVPYRVDLFDDEIDSIRTFDPDSQRSLYPVPEVRLLPGREFPMDDDARARFRSRWRELLEGDPTKSRIYKDMGNGVATSGIEYYLPLFFEDTATVFDYLGERSTFVLHGDLEAAFQRFWTDTRDRYRLLQGDAERPILPPESLFLTQEQFYGHANEHSQLSLRPGAQDVEDSALFQKLPDLGVVRGAEDPLARFKQHLATTSDRVLLLAESLGRRESLLDFFRASHVSPPAFDSLQEFLDGDEKLGIATAPLAEGFRWPEQALDFVTETELFAGGTSGGRRRKRQEQVSDVEALIKDLSELNVGDPVVHTQHGIGRYKGLVNMDLGQGNTEFLHLEYADKATLYVPVSQLHQISRYTGVSADEAPLHKLGSGQWEKARRKAAEQVRDTAAELLNIYARRAAREGFAFRFSPQDYEVFANDFGFDETADQAAAIHAVIQDMISPQPMDRLVCGDVGFGKTEVALRAAFVAVTGGKQVAFLAPTTLLAEQHYQTLVDRFSKWPVKVAEMSRFRSQKEITAAAKGLADGSIDIVVGTHKLLSNTIKFKNLGLLIIDEEHRFGVRHKEAMKALRAEVDVLTLTATPIPRTLGMALEGLRDLSVIATAPQRRLAIKTFVRNEGNGVIREAVLRELKRGGQCYFLHNEVETIENRRERLEALLPEARIAVAHGQMPERDLERVMRDFVQQRFNVLLCSTIIETGIDVPTANTIVMSRADKFGLAQLHQLRGRVGRSHHQAYAYLLVPDTGSLTKQASQRLDAIQQMEELGSGFYLAMHDLEIRGAGEVLGENQSGNMLEVGFQMYNEMLAEAVRSLKAGQEPDLLAPLQITTDINLHAPALLPDDYCGDVHLRLSFYKKLATAKTPEQIDILMEEIVDRFGKLPPQAQTLVDVHRLRVLARPYGVVKVDAAPGVTTITFKANPPVDPMRIIELVQKNRHIKLAGNEKLRIERELKEPKDRAQLVRDVLRSLGTPKVAEPA</sequence>
<comment type="function">
    <text evidence="13">Couples transcription and DNA repair by recognizing RNA polymerase (RNAP) stalled at DNA lesions. Mediates ATP-dependent release of RNAP and its truncated transcript from the DNA, and recruitment of nucleotide excision repair machinery to the damaged site.</text>
</comment>
<evidence type="ECO:0000256" key="5">
    <source>
        <dbReference type="ARBA" id="ARBA00022801"/>
    </source>
</evidence>
<dbReference type="SUPFAM" id="SSF52540">
    <property type="entry name" value="P-loop containing nucleoside triphosphate hydrolases"/>
    <property type="match status" value="4"/>
</dbReference>
<dbReference type="SMART" id="SM01058">
    <property type="entry name" value="CarD_TRCF"/>
    <property type="match status" value="1"/>
</dbReference>
<evidence type="ECO:0000256" key="9">
    <source>
        <dbReference type="ARBA" id="ARBA00023204"/>
    </source>
</evidence>
<dbReference type="InterPro" id="IPR001650">
    <property type="entry name" value="Helicase_C-like"/>
</dbReference>
<keyword evidence="5 13" id="KW-0378">Hydrolase</keyword>
<keyword evidence="9 13" id="KW-0234">DNA repair</keyword>
<dbReference type="GO" id="GO:0006355">
    <property type="term" value="P:regulation of DNA-templated transcription"/>
    <property type="evidence" value="ECO:0007669"/>
    <property type="project" value="UniProtKB-UniRule"/>
</dbReference>
<dbReference type="InterPro" id="IPR036101">
    <property type="entry name" value="CarD-like/TRCF_RID_sf"/>
</dbReference>
<dbReference type="Pfam" id="PF00271">
    <property type="entry name" value="Helicase_C"/>
    <property type="match status" value="1"/>
</dbReference>
<keyword evidence="7 13" id="KW-0067">ATP-binding</keyword>
<dbReference type="Gene3D" id="3.30.2060.10">
    <property type="entry name" value="Penicillin-binding protein 1b domain"/>
    <property type="match status" value="1"/>
</dbReference>
<evidence type="ECO:0000256" key="1">
    <source>
        <dbReference type="ARBA" id="ARBA00004496"/>
    </source>
</evidence>
<reference evidence="16" key="1">
    <citation type="submission" date="2020-12" db="EMBL/GenBank/DDBJ databases">
        <title>Ramlibacter sp. nov., isolated from a freshwater alga, Cryptomonas.</title>
        <authorList>
            <person name="Kim H.M."/>
            <person name="Jeon C.O."/>
        </authorList>
    </citation>
    <scope>NUCLEOTIDE SEQUENCE</scope>
    <source>
        <strain evidence="16">CrO1</strain>
    </source>
</reference>
<dbReference type="NCBIfam" id="TIGR00580">
    <property type="entry name" value="mfd"/>
    <property type="match status" value="1"/>
</dbReference>
<dbReference type="InterPro" id="IPR004576">
    <property type="entry name" value="Mfd"/>
</dbReference>
<dbReference type="FunFam" id="3.40.50.300:FF:000546">
    <property type="entry name" value="Transcription-repair-coupling factor"/>
    <property type="match status" value="1"/>
</dbReference>
<accession>A0A934Q1Z9</accession>
<dbReference type="Gene3D" id="2.40.10.170">
    <property type="match status" value="1"/>
</dbReference>
<dbReference type="InterPro" id="IPR048635">
    <property type="entry name" value="MFD_D3"/>
</dbReference>
<organism evidence="16 17">
    <name type="scientific">Ramlibacter algicola</name>
    <dbReference type="NCBI Taxonomy" id="2795217"/>
    <lineage>
        <taxon>Bacteria</taxon>
        <taxon>Pseudomonadati</taxon>
        <taxon>Pseudomonadota</taxon>
        <taxon>Betaproteobacteria</taxon>
        <taxon>Burkholderiales</taxon>
        <taxon>Comamonadaceae</taxon>
        <taxon>Ramlibacter</taxon>
    </lineage>
</organism>
<feature type="domain" description="Helicase C-terminal" evidence="15">
    <location>
        <begin position="796"/>
        <end position="950"/>
    </location>
</feature>
<dbReference type="GO" id="GO:0016787">
    <property type="term" value="F:hydrolase activity"/>
    <property type="evidence" value="ECO:0007669"/>
    <property type="project" value="UniProtKB-KW"/>
</dbReference>
<evidence type="ECO:0000256" key="6">
    <source>
        <dbReference type="ARBA" id="ARBA00022806"/>
    </source>
</evidence>
<proteinExistence type="inferred from homology"/>
<keyword evidence="6" id="KW-0347">Helicase</keyword>
<keyword evidence="8 13" id="KW-0238">DNA-binding</keyword>
<dbReference type="InterPro" id="IPR003711">
    <property type="entry name" value="CarD-like/TRCF_RID"/>
</dbReference>
<dbReference type="GO" id="GO:0003678">
    <property type="term" value="F:DNA helicase activity"/>
    <property type="evidence" value="ECO:0007669"/>
    <property type="project" value="TreeGrafter"/>
</dbReference>
<evidence type="ECO:0000256" key="13">
    <source>
        <dbReference type="HAMAP-Rule" id="MF_00969"/>
    </source>
</evidence>
<dbReference type="PROSITE" id="PS51192">
    <property type="entry name" value="HELICASE_ATP_BIND_1"/>
    <property type="match status" value="1"/>
</dbReference>
<dbReference type="Gene3D" id="3.40.50.11140">
    <property type="match status" value="1"/>
</dbReference>
<dbReference type="Gene3D" id="3.40.50.300">
    <property type="entry name" value="P-loop containing nucleotide triphosphate hydrolases"/>
    <property type="match status" value="2"/>
</dbReference>
<dbReference type="RefSeq" id="WP_200788601.1">
    <property type="nucleotide sequence ID" value="NZ_JAEDAO010000001.1"/>
</dbReference>
<evidence type="ECO:0000256" key="3">
    <source>
        <dbReference type="ARBA" id="ARBA00022741"/>
    </source>
</evidence>
<evidence type="ECO:0000256" key="10">
    <source>
        <dbReference type="ARBA" id="ARBA00061104"/>
    </source>
</evidence>
<dbReference type="InterPro" id="IPR005118">
    <property type="entry name" value="TRCF_C"/>
</dbReference>
<dbReference type="GO" id="GO:0003684">
    <property type="term" value="F:damaged DNA binding"/>
    <property type="evidence" value="ECO:0007669"/>
    <property type="project" value="InterPro"/>
</dbReference>
<evidence type="ECO:0000256" key="4">
    <source>
        <dbReference type="ARBA" id="ARBA00022763"/>
    </source>
</evidence>
<dbReference type="InterPro" id="IPR037235">
    <property type="entry name" value="TRCF-like_C_D7"/>
</dbReference>
<dbReference type="Gene3D" id="3.40.50.11180">
    <property type="match status" value="1"/>
</dbReference>
<dbReference type="GO" id="GO:0005737">
    <property type="term" value="C:cytoplasm"/>
    <property type="evidence" value="ECO:0007669"/>
    <property type="project" value="UniProtKB-SubCell"/>
</dbReference>
<dbReference type="Pfam" id="PF03461">
    <property type="entry name" value="TRCF"/>
    <property type="match status" value="1"/>
</dbReference>
<evidence type="ECO:0000256" key="11">
    <source>
        <dbReference type="ARBA" id="ARBA00061399"/>
    </source>
</evidence>
<keyword evidence="4 13" id="KW-0227">DNA damage</keyword>
<dbReference type="SMART" id="SM00982">
    <property type="entry name" value="TRCF"/>
    <property type="match status" value="1"/>
</dbReference>
<evidence type="ECO:0000259" key="14">
    <source>
        <dbReference type="PROSITE" id="PS51192"/>
    </source>
</evidence>
<dbReference type="GO" id="GO:0000716">
    <property type="term" value="P:transcription-coupled nucleotide-excision repair, DNA damage recognition"/>
    <property type="evidence" value="ECO:0007669"/>
    <property type="project" value="UniProtKB-UniRule"/>
</dbReference>
<feature type="domain" description="Helicase ATP-binding" evidence="14">
    <location>
        <begin position="614"/>
        <end position="775"/>
    </location>
</feature>
<dbReference type="PANTHER" id="PTHR47964:SF1">
    <property type="entry name" value="ATP-DEPENDENT DNA HELICASE HOMOLOG RECG, CHLOROPLASTIC"/>
    <property type="match status" value="1"/>
</dbReference>
<keyword evidence="17" id="KW-1185">Reference proteome</keyword>
<evidence type="ECO:0000313" key="16">
    <source>
        <dbReference type="EMBL" id="MBK0393643.1"/>
    </source>
</evidence>
<dbReference type="HAMAP" id="MF_00969">
    <property type="entry name" value="TRCF"/>
    <property type="match status" value="1"/>
</dbReference>
<dbReference type="SMART" id="SM00487">
    <property type="entry name" value="DEXDc"/>
    <property type="match status" value="1"/>
</dbReference>
<comment type="similarity">
    <text evidence="11 13">In the C-terminal section; belongs to the helicase family. RecG subfamily.</text>
</comment>
<dbReference type="InterPro" id="IPR011545">
    <property type="entry name" value="DEAD/DEAH_box_helicase_dom"/>
</dbReference>
<dbReference type="EC" id="3.6.4.-" evidence="13"/>
<protein>
    <recommendedName>
        <fullName evidence="12 13">Transcription-repair-coupling factor</fullName>
        <shortName evidence="13">TRCF</shortName>
        <ecNumber evidence="13">3.6.4.-</ecNumber>
    </recommendedName>
</protein>
<comment type="subcellular location">
    <subcellularLocation>
        <location evidence="1 13">Cytoplasm</location>
    </subcellularLocation>
</comment>
<dbReference type="CDD" id="cd17991">
    <property type="entry name" value="DEXHc_TRCF"/>
    <property type="match status" value="1"/>
</dbReference>
<dbReference type="Pfam" id="PF21132">
    <property type="entry name" value="MFD_D3"/>
    <property type="match status" value="1"/>
</dbReference>
<comment type="similarity">
    <text evidence="10 13">In the N-terminal section; belongs to the UvrB family.</text>
</comment>
<dbReference type="Pfam" id="PF17757">
    <property type="entry name" value="UvrB_inter"/>
    <property type="match status" value="1"/>
</dbReference>
<dbReference type="Pfam" id="PF02559">
    <property type="entry name" value="CarD_TRCF_RID"/>
    <property type="match status" value="1"/>
</dbReference>
<keyword evidence="2 13" id="KW-0963">Cytoplasm</keyword>
<dbReference type="Proteomes" id="UP000617041">
    <property type="component" value="Unassembled WGS sequence"/>
</dbReference>
<dbReference type="AlphaFoldDB" id="A0A934Q1Z9"/>
<dbReference type="SUPFAM" id="SSF143517">
    <property type="entry name" value="TRCF domain-like"/>
    <property type="match status" value="1"/>
</dbReference>
<name>A0A934Q1Z9_9BURK</name>
<evidence type="ECO:0000256" key="7">
    <source>
        <dbReference type="ARBA" id="ARBA00022840"/>
    </source>
</evidence>
<dbReference type="FunFam" id="3.40.50.300:FF:000300">
    <property type="entry name" value="Transcription-repair-coupling factor"/>
    <property type="match status" value="1"/>
</dbReference>
<dbReference type="InterPro" id="IPR014001">
    <property type="entry name" value="Helicase_ATP-bd"/>
</dbReference>